<dbReference type="RefSeq" id="WP_167241415.1">
    <property type="nucleotide sequence ID" value="NZ_WHJF01000321.1"/>
</dbReference>
<comment type="similarity">
    <text evidence="2">Belongs to the peptidase M35 family.</text>
</comment>
<gene>
    <name evidence="9" type="ORF">F1735_33730</name>
</gene>
<organism evidence="9 10">
    <name type="scientific">Massilia genomosp. 1</name>
    <dbReference type="NCBI Taxonomy" id="2609280"/>
    <lineage>
        <taxon>Bacteria</taxon>
        <taxon>Pseudomonadati</taxon>
        <taxon>Pseudomonadota</taxon>
        <taxon>Betaproteobacteria</taxon>
        <taxon>Burkholderiales</taxon>
        <taxon>Oxalobacteraceae</taxon>
        <taxon>Telluria group</taxon>
        <taxon>Massilia</taxon>
    </lineage>
</organism>
<evidence type="ECO:0000259" key="8">
    <source>
        <dbReference type="Pfam" id="PF14521"/>
    </source>
</evidence>
<evidence type="ECO:0000256" key="6">
    <source>
        <dbReference type="ARBA" id="ARBA00022833"/>
    </source>
</evidence>
<sequence>MTRDGVKVPYLGALVKRAAPTANDYFLLKQGKTYTQKVKLSQLYDMSVTGDYMIRYRATNVNLLSNDVNNKNLAASKVDSVQSDVLTLFINGQLPRGTTASRQSPLSPLSPSLAGSLSYSNCTATQSSIIGTAFSAARGMASQGASYFAAGNADLRYKTWFGNYDASRYALGKAHFTSIQDAFVNQPVNVNCTCNPASGDPNSIYAYVYPSQPYNIYVGD</sequence>
<evidence type="ECO:0000256" key="4">
    <source>
        <dbReference type="ARBA" id="ARBA00022723"/>
    </source>
</evidence>
<dbReference type="InterPro" id="IPR024079">
    <property type="entry name" value="MetalloPept_cat_dom_sf"/>
</dbReference>
<dbReference type="SUPFAM" id="SSF55486">
    <property type="entry name" value="Metalloproteases ('zincins'), catalytic domain"/>
    <property type="match status" value="1"/>
</dbReference>
<comment type="cofactor">
    <cofactor evidence="1">
        <name>Zn(2+)</name>
        <dbReference type="ChEBI" id="CHEBI:29105"/>
    </cofactor>
</comment>
<protein>
    <recommendedName>
        <fullName evidence="8">Lysine-specific metallo-endopeptidase domain-containing protein</fullName>
    </recommendedName>
</protein>
<keyword evidence="4" id="KW-0479">Metal-binding</keyword>
<keyword evidence="5" id="KW-0378">Hydrolase</keyword>
<evidence type="ECO:0000313" key="9">
    <source>
        <dbReference type="EMBL" id="NHZ67159.1"/>
    </source>
</evidence>
<keyword evidence="7" id="KW-0482">Metalloprotease</keyword>
<dbReference type="Gene3D" id="3.40.390.10">
    <property type="entry name" value="Collagenase (Catalytic Domain)"/>
    <property type="match status" value="1"/>
</dbReference>
<dbReference type="Gene3D" id="2.60.40.2970">
    <property type="match status" value="1"/>
</dbReference>
<name>A0ABX0N6P1_9BURK</name>
<proteinExistence type="inferred from homology"/>
<dbReference type="InterPro" id="IPR050414">
    <property type="entry name" value="Fungal_M35_metalloproteases"/>
</dbReference>
<evidence type="ECO:0000256" key="5">
    <source>
        <dbReference type="ARBA" id="ARBA00022801"/>
    </source>
</evidence>
<keyword evidence="10" id="KW-1185">Reference proteome</keyword>
<comment type="caution">
    <text evidence="9">The sequence shown here is derived from an EMBL/GenBank/DDBJ whole genome shotgun (WGS) entry which is preliminary data.</text>
</comment>
<evidence type="ECO:0000256" key="3">
    <source>
        <dbReference type="ARBA" id="ARBA00022670"/>
    </source>
</evidence>
<evidence type="ECO:0000256" key="7">
    <source>
        <dbReference type="ARBA" id="ARBA00023049"/>
    </source>
</evidence>
<evidence type="ECO:0000313" key="10">
    <source>
        <dbReference type="Proteomes" id="UP000610594"/>
    </source>
</evidence>
<feature type="domain" description="Lysine-specific metallo-endopeptidase" evidence="8">
    <location>
        <begin position="149"/>
        <end position="218"/>
    </location>
</feature>
<evidence type="ECO:0000256" key="1">
    <source>
        <dbReference type="ARBA" id="ARBA00001947"/>
    </source>
</evidence>
<dbReference type="Pfam" id="PF14521">
    <property type="entry name" value="Aspzincin_M35"/>
    <property type="match status" value="1"/>
</dbReference>
<dbReference type="InterPro" id="IPR029463">
    <property type="entry name" value="Lys_MEP"/>
</dbReference>
<dbReference type="Proteomes" id="UP000610594">
    <property type="component" value="Unassembled WGS sequence"/>
</dbReference>
<dbReference type="PANTHER" id="PTHR37016:SF3">
    <property type="entry name" value="NEUTRAL PROTEASE 2-RELATED"/>
    <property type="match status" value="1"/>
</dbReference>
<keyword evidence="6" id="KW-0862">Zinc</keyword>
<accession>A0ABX0N6P1</accession>
<reference evidence="9 10" key="1">
    <citation type="submission" date="2019-10" db="EMBL/GenBank/DDBJ databases">
        <title>Taxonomy of Antarctic Massilia spp.: description of Massilia rubra sp. nov., Massilia aquatica sp. nov., Massilia mucilaginosa sp. nov., Massilia frigida sp. nov. isolated from streams, lakes and regoliths.</title>
        <authorList>
            <person name="Holochova P."/>
            <person name="Sedlacek I."/>
            <person name="Kralova S."/>
            <person name="Maslanova I."/>
            <person name="Busse H.-J."/>
            <person name="Stankova E."/>
            <person name="Vrbovska V."/>
            <person name="Kovarovic V."/>
            <person name="Bartak M."/>
            <person name="Svec P."/>
            <person name="Pantucek R."/>
        </authorList>
    </citation>
    <scope>NUCLEOTIDE SEQUENCE [LARGE SCALE GENOMIC DNA]</scope>
    <source>
        <strain evidence="9 10">CCM 8694</strain>
    </source>
</reference>
<evidence type="ECO:0000256" key="2">
    <source>
        <dbReference type="ARBA" id="ARBA00010279"/>
    </source>
</evidence>
<keyword evidence="3" id="KW-0645">Protease</keyword>
<dbReference type="EMBL" id="WHJF01000321">
    <property type="protein sequence ID" value="NHZ67159.1"/>
    <property type="molecule type" value="Genomic_DNA"/>
</dbReference>
<dbReference type="PANTHER" id="PTHR37016">
    <property type="match status" value="1"/>
</dbReference>